<proteinExistence type="predicted"/>
<dbReference type="Proteomes" id="UP000271624">
    <property type="component" value="Unassembled WGS sequence"/>
</dbReference>
<accession>A0A433VFG2</accession>
<protein>
    <submittedName>
        <fullName evidence="1">Uncharacterized protein</fullName>
    </submittedName>
</protein>
<comment type="caution">
    <text evidence="1">The sequence shown here is derived from an EMBL/GenBank/DDBJ whole genome shotgun (WGS) entry which is preliminary data.</text>
</comment>
<name>A0A433VFG2_9CYAN</name>
<dbReference type="EMBL" id="RSCL01000010">
    <property type="protein sequence ID" value="RUT04840.1"/>
    <property type="molecule type" value="Genomic_DNA"/>
</dbReference>
<reference evidence="1" key="1">
    <citation type="submission" date="2018-12" db="EMBL/GenBank/DDBJ databases">
        <authorList>
            <person name="Will S."/>
            <person name="Neumann-Schaal M."/>
            <person name="Henke P."/>
        </authorList>
    </citation>
    <scope>NUCLEOTIDE SEQUENCE</scope>
    <source>
        <strain evidence="1">PCC 7102</strain>
    </source>
</reference>
<keyword evidence="2" id="KW-1185">Reference proteome</keyword>
<organism evidence="1 2">
    <name type="scientific">Dulcicalothrix desertica PCC 7102</name>
    <dbReference type="NCBI Taxonomy" id="232991"/>
    <lineage>
        <taxon>Bacteria</taxon>
        <taxon>Bacillati</taxon>
        <taxon>Cyanobacteriota</taxon>
        <taxon>Cyanophyceae</taxon>
        <taxon>Nostocales</taxon>
        <taxon>Calotrichaceae</taxon>
        <taxon>Dulcicalothrix</taxon>
    </lineage>
</organism>
<dbReference type="AlphaFoldDB" id="A0A433VFG2"/>
<dbReference type="RefSeq" id="WP_127082801.1">
    <property type="nucleotide sequence ID" value="NZ_RSCL01000010.1"/>
</dbReference>
<evidence type="ECO:0000313" key="1">
    <source>
        <dbReference type="EMBL" id="RUT04840.1"/>
    </source>
</evidence>
<gene>
    <name evidence="1" type="ORF">DSM106972_044090</name>
</gene>
<sequence length="79" mass="9095">MEPNQQEQRLAADQDFLKSLNELEDILQENLLEDEAPLPEEQIPTQSPDELNIDLAAWEDAVADIEQYFESKHKKDPSS</sequence>
<reference evidence="1" key="2">
    <citation type="journal article" date="2019" name="Genome Biol. Evol.">
        <title>Day and night: Metabolic profiles and evolutionary relationships of six axenic non-marine cyanobacteria.</title>
        <authorList>
            <person name="Will S.E."/>
            <person name="Henke P."/>
            <person name="Boedeker C."/>
            <person name="Huang S."/>
            <person name="Brinkmann H."/>
            <person name="Rohde M."/>
            <person name="Jarek M."/>
            <person name="Friedl T."/>
            <person name="Seufert S."/>
            <person name="Schumacher M."/>
            <person name="Overmann J."/>
            <person name="Neumann-Schaal M."/>
            <person name="Petersen J."/>
        </authorList>
    </citation>
    <scope>NUCLEOTIDE SEQUENCE [LARGE SCALE GENOMIC DNA]</scope>
    <source>
        <strain evidence="1">PCC 7102</strain>
    </source>
</reference>
<evidence type="ECO:0000313" key="2">
    <source>
        <dbReference type="Proteomes" id="UP000271624"/>
    </source>
</evidence>
<dbReference type="OrthoDB" id="515899at2"/>